<accession>A0ABV9HEL1</accession>
<evidence type="ECO:0000313" key="2">
    <source>
        <dbReference type="EMBL" id="MFC4627670.1"/>
    </source>
</evidence>
<sequence length="477" mass="50422">MGDGRVDEARQGNGEGLGDGIGGGRGHAVVVGGSIAGLLAAVALARHAGRVTIVERDRYPDRPEPRKGVPQSRHTHLLLESGLLAIERFLPGLEVELLAAGALQVRSPTDYLQNMRGRWFGRGPAISTTLCLTRPLLEHGVRTRVLAHPGITAVQGTDVVGLTGTAERVTGVLLRERGGERAGAEPTELPTVPTELAADLVVDASGRSSHTSEWLERLGGVRPAEDRVVSGIGYATRVYRDGSDGALTDARLVYLVGETMGAVIVPVEPAGTHMITFATPRGEALPTAPGAFEALADRQPHPLVRQWIDEAEPVSPVYGYLRTENVRRAYDRTVPEGLLVTGDALCALNPVFGQGMSTAALAAVALDESLAAGTSNRRTQAALLAASGHAWAISTGADKARPGVTGNAANQSLRDRFTGWYLARVQERCGVNPEVQDTFRQVLALVAPPTELFRPAVLRSVLFEKGAPADAAPPLRL</sequence>
<dbReference type="SUPFAM" id="SSF51905">
    <property type="entry name" value="FAD/NAD(P)-binding domain"/>
    <property type="match status" value="1"/>
</dbReference>
<feature type="domain" description="FAD-binding" evidence="1">
    <location>
        <begin position="28"/>
        <end position="387"/>
    </location>
</feature>
<organism evidence="2 3">
    <name type="scientific">Promicromonospora alba</name>
    <dbReference type="NCBI Taxonomy" id="1616110"/>
    <lineage>
        <taxon>Bacteria</taxon>
        <taxon>Bacillati</taxon>
        <taxon>Actinomycetota</taxon>
        <taxon>Actinomycetes</taxon>
        <taxon>Micrococcales</taxon>
        <taxon>Promicromonosporaceae</taxon>
        <taxon>Promicromonospora</taxon>
    </lineage>
</organism>
<dbReference type="PANTHER" id="PTHR43422:SF3">
    <property type="entry name" value="THIAMINE THIAZOLE SYNTHASE"/>
    <property type="match status" value="1"/>
</dbReference>
<dbReference type="InterPro" id="IPR036188">
    <property type="entry name" value="FAD/NAD-bd_sf"/>
</dbReference>
<comment type="caution">
    <text evidence="2">The sequence shown here is derived from an EMBL/GenBank/DDBJ whole genome shotgun (WGS) entry which is preliminary data.</text>
</comment>
<keyword evidence="2" id="KW-0560">Oxidoreductase</keyword>
<evidence type="ECO:0000259" key="1">
    <source>
        <dbReference type="Pfam" id="PF01494"/>
    </source>
</evidence>
<dbReference type="EMBL" id="JBHSFI010000003">
    <property type="protein sequence ID" value="MFC4627670.1"/>
    <property type="molecule type" value="Genomic_DNA"/>
</dbReference>
<dbReference type="RefSeq" id="WP_377133039.1">
    <property type="nucleotide sequence ID" value="NZ_JBHSFI010000003.1"/>
</dbReference>
<protein>
    <submittedName>
        <fullName evidence="2">NAD(P)/FAD-dependent oxidoreductase</fullName>
        <ecNumber evidence="2">1.-.-.-</ecNumber>
    </submittedName>
</protein>
<reference evidence="3" key="1">
    <citation type="journal article" date="2019" name="Int. J. Syst. Evol. Microbiol.">
        <title>The Global Catalogue of Microorganisms (GCM) 10K type strain sequencing project: providing services to taxonomists for standard genome sequencing and annotation.</title>
        <authorList>
            <consortium name="The Broad Institute Genomics Platform"/>
            <consortium name="The Broad Institute Genome Sequencing Center for Infectious Disease"/>
            <person name="Wu L."/>
            <person name="Ma J."/>
        </authorList>
    </citation>
    <scope>NUCLEOTIDE SEQUENCE [LARGE SCALE GENOMIC DNA]</scope>
    <source>
        <strain evidence="3">CCUG 42722</strain>
    </source>
</reference>
<dbReference type="Pfam" id="PF01494">
    <property type="entry name" value="FAD_binding_3"/>
    <property type="match status" value="1"/>
</dbReference>
<dbReference type="Proteomes" id="UP001596011">
    <property type="component" value="Unassembled WGS sequence"/>
</dbReference>
<dbReference type="PANTHER" id="PTHR43422">
    <property type="entry name" value="THIAMINE THIAZOLE SYNTHASE"/>
    <property type="match status" value="1"/>
</dbReference>
<dbReference type="EC" id="1.-.-.-" evidence="2"/>
<evidence type="ECO:0000313" key="3">
    <source>
        <dbReference type="Proteomes" id="UP001596011"/>
    </source>
</evidence>
<name>A0ABV9HEL1_9MICO</name>
<gene>
    <name evidence="2" type="ORF">ACFO6V_05440</name>
</gene>
<keyword evidence="3" id="KW-1185">Reference proteome</keyword>
<dbReference type="InterPro" id="IPR002938">
    <property type="entry name" value="FAD-bd"/>
</dbReference>
<dbReference type="Gene3D" id="3.50.50.60">
    <property type="entry name" value="FAD/NAD(P)-binding domain"/>
    <property type="match status" value="1"/>
</dbReference>
<dbReference type="GO" id="GO:0016491">
    <property type="term" value="F:oxidoreductase activity"/>
    <property type="evidence" value="ECO:0007669"/>
    <property type="project" value="UniProtKB-KW"/>
</dbReference>
<proteinExistence type="predicted"/>